<keyword evidence="11" id="KW-1185">Reference proteome</keyword>
<dbReference type="InterPro" id="IPR007272">
    <property type="entry name" value="Sulf_transp_TsuA/YedE"/>
</dbReference>
<sequence length="170" mass="18615">MEKRKYMNPYLAGMLLGLVLLSAMFFSGRGLGASGGIKYAVVAIVGAVDHQHAMETPYYSKYFENGESPLKNWLALEVFGMVLGGFISGALSHRLKFKVEKSPQISNNKRLFFAFLGGVFFVYGAQLARGCTSGAALSGMAVFSVAGFVTMIAIFGSAYLFAWFFRKLWI</sequence>
<name>A0A5K7SEJ8_9BACT</name>
<feature type="transmembrane region" description="Helical" evidence="9">
    <location>
        <begin position="111"/>
        <end position="128"/>
    </location>
</feature>
<protein>
    <submittedName>
        <fullName evidence="10">Membrane protein</fullName>
    </submittedName>
</protein>
<keyword evidence="5 9" id="KW-0812">Transmembrane</keyword>
<evidence type="ECO:0000256" key="8">
    <source>
        <dbReference type="ARBA" id="ARBA00035655"/>
    </source>
</evidence>
<keyword evidence="6 9" id="KW-1133">Transmembrane helix</keyword>
<feature type="transmembrane region" description="Helical" evidence="9">
    <location>
        <begin position="140"/>
        <end position="165"/>
    </location>
</feature>
<organism evidence="10 11">
    <name type="scientific">Aquipluma nitroreducens</name>
    <dbReference type="NCBI Taxonomy" id="2010828"/>
    <lineage>
        <taxon>Bacteria</taxon>
        <taxon>Pseudomonadati</taxon>
        <taxon>Bacteroidota</taxon>
        <taxon>Bacteroidia</taxon>
        <taxon>Marinilabiliales</taxon>
        <taxon>Prolixibacteraceae</taxon>
        <taxon>Aquipluma</taxon>
    </lineage>
</organism>
<dbReference type="Proteomes" id="UP001193389">
    <property type="component" value="Chromosome"/>
</dbReference>
<evidence type="ECO:0000256" key="6">
    <source>
        <dbReference type="ARBA" id="ARBA00022989"/>
    </source>
</evidence>
<keyword evidence="4" id="KW-0997">Cell inner membrane</keyword>
<evidence type="ECO:0000256" key="5">
    <source>
        <dbReference type="ARBA" id="ARBA00022692"/>
    </source>
</evidence>
<proteinExistence type="inferred from homology"/>
<dbReference type="PANTHER" id="PTHR30574">
    <property type="entry name" value="INNER MEMBRANE PROTEIN YEDE"/>
    <property type="match status" value="1"/>
</dbReference>
<dbReference type="GO" id="GO:0005886">
    <property type="term" value="C:plasma membrane"/>
    <property type="evidence" value="ECO:0007669"/>
    <property type="project" value="UniProtKB-SubCell"/>
</dbReference>
<reference evidence="10" key="1">
    <citation type="journal article" date="2020" name="Int. J. Syst. Evol. Microbiol.">
        <title>Aquipluma nitroreducens gen. nov. sp. nov., a novel facultatively anaerobic bacterium isolated from a freshwater lake.</title>
        <authorList>
            <person name="Watanabe M."/>
            <person name="Kojima H."/>
            <person name="Fukui M."/>
        </authorList>
    </citation>
    <scope>NUCLEOTIDE SEQUENCE</scope>
    <source>
        <strain evidence="10">MeG22</strain>
    </source>
</reference>
<dbReference type="Pfam" id="PF04143">
    <property type="entry name" value="Sulf_transp"/>
    <property type="match status" value="1"/>
</dbReference>
<keyword evidence="7 9" id="KW-0472">Membrane</keyword>
<evidence type="ECO:0000256" key="7">
    <source>
        <dbReference type="ARBA" id="ARBA00023136"/>
    </source>
</evidence>
<feature type="transmembrane region" description="Helical" evidence="9">
    <location>
        <begin position="73"/>
        <end position="91"/>
    </location>
</feature>
<dbReference type="KEGG" id="anf:AQPE_4174"/>
<dbReference type="PANTHER" id="PTHR30574:SF1">
    <property type="entry name" value="SULPHUR TRANSPORT DOMAIN-CONTAINING PROTEIN"/>
    <property type="match status" value="1"/>
</dbReference>
<evidence type="ECO:0000256" key="1">
    <source>
        <dbReference type="ARBA" id="ARBA00004429"/>
    </source>
</evidence>
<evidence type="ECO:0000256" key="4">
    <source>
        <dbReference type="ARBA" id="ARBA00022519"/>
    </source>
</evidence>
<evidence type="ECO:0000256" key="2">
    <source>
        <dbReference type="ARBA" id="ARBA00022448"/>
    </source>
</evidence>
<accession>A0A5K7SEJ8</accession>
<dbReference type="RefSeq" id="WP_318348185.1">
    <property type="nucleotide sequence ID" value="NZ_AP018694.1"/>
</dbReference>
<keyword evidence="2" id="KW-0813">Transport</keyword>
<gene>
    <name evidence="10" type="ORF">AQPE_4174</name>
</gene>
<dbReference type="EMBL" id="AP018694">
    <property type="protein sequence ID" value="BBE19983.1"/>
    <property type="molecule type" value="Genomic_DNA"/>
</dbReference>
<evidence type="ECO:0000256" key="9">
    <source>
        <dbReference type="SAM" id="Phobius"/>
    </source>
</evidence>
<evidence type="ECO:0000313" key="10">
    <source>
        <dbReference type="EMBL" id="BBE19983.1"/>
    </source>
</evidence>
<evidence type="ECO:0000256" key="3">
    <source>
        <dbReference type="ARBA" id="ARBA00022475"/>
    </source>
</evidence>
<evidence type="ECO:0000313" key="11">
    <source>
        <dbReference type="Proteomes" id="UP001193389"/>
    </source>
</evidence>
<comment type="subcellular location">
    <subcellularLocation>
        <location evidence="1">Cell inner membrane</location>
        <topology evidence="1">Multi-pass membrane protein</topology>
    </subcellularLocation>
</comment>
<comment type="similarity">
    <text evidence="8">Belongs to the TsuA/YedE (TC 9.B.102) family.</text>
</comment>
<dbReference type="AlphaFoldDB" id="A0A5K7SEJ8"/>
<keyword evidence="3" id="KW-1003">Cell membrane</keyword>